<evidence type="ECO:0000256" key="2">
    <source>
        <dbReference type="ARBA" id="ARBA00003215"/>
    </source>
</evidence>
<dbReference type="GO" id="GO:0016787">
    <property type="term" value="F:hydrolase activity"/>
    <property type="evidence" value="ECO:0007669"/>
    <property type="project" value="UniProtKB-KW"/>
</dbReference>
<dbReference type="PANTHER" id="PTHR30616:SF2">
    <property type="entry name" value="PURINE NUCLEOSIDE PHOSPHORYLASE LACC1"/>
    <property type="match status" value="1"/>
</dbReference>
<evidence type="ECO:0000256" key="10">
    <source>
        <dbReference type="ARBA" id="ARBA00048968"/>
    </source>
</evidence>
<comment type="catalytic activity">
    <reaction evidence="11">
        <text>S-methyl-5'-thioadenosine + phosphate = 5-(methylsulfanyl)-alpha-D-ribose 1-phosphate + adenine</text>
        <dbReference type="Rhea" id="RHEA:11852"/>
        <dbReference type="ChEBI" id="CHEBI:16708"/>
        <dbReference type="ChEBI" id="CHEBI:17509"/>
        <dbReference type="ChEBI" id="CHEBI:43474"/>
        <dbReference type="ChEBI" id="CHEBI:58533"/>
        <dbReference type="EC" id="2.4.2.28"/>
    </reaction>
    <physiologicalReaction direction="left-to-right" evidence="11">
        <dbReference type="Rhea" id="RHEA:11853"/>
    </physiologicalReaction>
</comment>
<evidence type="ECO:0000313" key="13">
    <source>
        <dbReference type="EMBL" id="KIH98645.1"/>
    </source>
</evidence>
<dbReference type="EMBL" id="JROO01000021">
    <property type="protein sequence ID" value="KIH98645.1"/>
    <property type="molecule type" value="Genomic_DNA"/>
</dbReference>
<dbReference type="AlphaFoldDB" id="A0A0C2JIE1"/>
<accession>A0A0C2JIE1</accession>
<evidence type="ECO:0000256" key="4">
    <source>
        <dbReference type="ARBA" id="ARBA00022679"/>
    </source>
</evidence>
<evidence type="ECO:0000256" key="3">
    <source>
        <dbReference type="ARBA" id="ARBA00007353"/>
    </source>
</evidence>
<comment type="catalytic activity">
    <reaction evidence="9">
        <text>adenosine + H2O + H(+) = inosine + NH4(+)</text>
        <dbReference type="Rhea" id="RHEA:24408"/>
        <dbReference type="ChEBI" id="CHEBI:15377"/>
        <dbReference type="ChEBI" id="CHEBI:15378"/>
        <dbReference type="ChEBI" id="CHEBI:16335"/>
        <dbReference type="ChEBI" id="CHEBI:17596"/>
        <dbReference type="ChEBI" id="CHEBI:28938"/>
        <dbReference type="EC" id="3.5.4.4"/>
    </reaction>
    <physiologicalReaction direction="left-to-right" evidence="9">
        <dbReference type="Rhea" id="RHEA:24409"/>
    </physiologicalReaction>
</comment>
<protein>
    <recommendedName>
        <fullName evidence="12">Purine nucleoside phosphorylase</fullName>
    </recommendedName>
</protein>
<keyword evidence="4" id="KW-0808">Transferase</keyword>
<evidence type="ECO:0000256" key="11">
    <source>
        <dbReference type="ARBA" id="ARBA00049893"/>
    </source>
</evidence>
<dbReference type="OrthoDB" id="4279at2"/>
<dbReference type="InterPro" id="IPR003730">
    <property type="entry name" value="Cu_polyphenol_OxRdtase"/>
</dbReference>
<sequence length="241" mass="24569">MSAVIELGPGVQAGFTQRYDGGISTPPFDTLNLGHGVDDAPDAVAENRRVAAKRLGFSAERVVWMDQVHSARVARATEPGSAGSVDAVVTDRADLVLAALAADCLVVLAADADAGIVGAAHSGRLGTQQGVVPAMVAGMARLGAEPARISAVLGPAVCGFCYEVGPDVQAEVARSVPEAAVRTRAGTAGVDLRAAVTAQLRAADVGHVSSDDRCTLESPELFSHRGGAPTGRFAGFVWSTQ</sequence>
<name>A0A0C2JIE1_9ACTN</name>
<evidence type="ECO:0000256" key="12">
    <source>
        <dbReference type="RuleBase" id="RU361274"/>
    </source>
</evidence>
<dbReference type="SUPFAM" id="SSF64438">
    <property type="entry name" value="CNF1/YfiH-like putative cysteine hydrolases"/>
    <property type="match status" value="1"/>
</dbReference>
<dbReference type="Pfam" id="PF02578">
    <property type="entry name" value="Cu-oxidase_4"/>
    <property type="match status" value="1"/>
</dbReference>
<dbReference type="RefSeq" id="WP_040273271.1">
    <property type="nucleotide sequence ID" value="NZ_JROO01000021.1"/>
</dbReference>
<dbReference type="Gene3D" id="3.60.140.10">
    <property type="entry name" value="CNF1/YfiH-like putative cysteine hydrolases"/>
    <property type="match status" value="1"/>
</dbReference>
<keyword evidence="7" id="KW-0862">Zinc</keyword>
<evidence type="ECO:0000313" key="14">
    <source>
        <dbReference type="Proteomes" id="UP000031675"/>
    </source>
</evidence>
<reference evidence="14" key="1">
    <citation type="journal article" date="2015" name="Chem. Biol.">
        <title>Structure, bioactivity, and resistance mechanism of streptomonomicin, an unusual lasso Peptide from an understudied halophilic actinomycete.</title>
        <authorList>
            <person name="Metelev M."/>
            <person name="Tietz J.I."/>
            <person name="Melby J.O."/>
            <person name="Blair P.M."/>
            <person name="Zhu L."/>
            <person name="Livnat I."/>
            <person name="Severinov K."/>
            <person name="Mitchell D.A."/>
        </authorList>
    </citation>
    <scope>NUCLEOTIDE SEQUENCE [LARGE SCALE GENOMIC DNA]</scope>
    <source>
        <strain evidence="14">YIM 90003</strain>
    </source>
</reference>
<comment type="similarity">
    <text evidence="3 12">Belongs to the purine nucleoside phosphorylase YfiH/LACC1 family.</text>
</comment>
<dbReference type="PANTHER" id="PTHR30616">
    <property type="entry name" value="UNCHARACTERIZED PROTEIN YFIH"/>
    <property type="match status" value="1"/>
</dbReference>
<comment type="function">
    <text evidence="2">Purine nucleoside enzyme that catalyzes the phosphorolysis of adenosine and inosine nucleosides, yielding D-ribose 1-phosphate and the respective free bases, adenine and hypoxanthine. Also catalyzes the phosphorolysis of S-methyl-5'-thioadenosine into adenine and S-methyl-5-thio-alpha-D-ribose 1-phosphate. Also has adenosine deaminase activity.</text>
</comment>
<comment type="catalytic activity">
    <reaction evidence="1">
        <text>inosine + phosphate = alpha-D-ribose 1-phosphate + hypoxanthine</text>
        <dbReference type="Rhea" id="RHEA:27646"/>
        <dbReference type="ChEBI" id="CHEBI:17368"/>
        <dbReference type="ChEBI" id="CHEBI:17596"/>
        <dbReference type="ChEBI" id="CHEBI:43474"/>
        <dbReference type="ChEBI" id="CHEBI:57720"/>
        <dbReference type="EC" id="2.4.2.1"/>
    </reaction>
    <physiologicalReaction direction="left-to-right" evidence="1">
        <dbReference type="Rhea" id="RHEA:27647"/>
    </physiologicalReaction>
</comment>
<dbReference type="GO" id="GO:0005507">
    <property type="term" value="F:copper ion binding"/>
    <property type="evidence" value="ECO:0007669"/>
    <property type="project" value="TreeGrafter"/>
</dbReference>
<dbReference type="GO" id="GO:0017061">
    <property type="term" value="F:S-methyl-5-thioadenosine phosphorylase activity"/>
    <property type="evidence" value="ECO:0007669"/>
    <property type="project" value="UniProtKB-EC"/>
</dbReference>
<evidence type="ECO:0000256" key="9">
    <source>
        <dbReference type="ARBA" id="ARBA00047989"/>
    </source>
</evidence>
<dbReference type="CDD" id="cd16833">
    <property type="entry name" value="YfiH"/>
    <property type="match status" value="1"/>
</dbReference>
<dbReference type="STRING" id="183763.LP52_11870"/>
<keyword evidence="14" id="KW-1185">Reference proteome</keyword>
<evidence type="ECO:0000256" key="5">
    <source>
        <dbReference type="ARBA" id="ARBA00022723"/>
    </source>
</evidence>
<dbReference type="InterPro" id="IPR038371">
    <property type="entry name" value="Cu_polyphenol_OxRdtase_sf"/>
</dbReference>
<dbReference type="Proteomes" id="UP000031675">
    <property type="component" value="Unassembled WGS sequence"/>
</dbReference>
<evidence type="ECO:0000256" key="7">
    <source>
        <dbReference type="ARBA" id="ARBA00022833"/>
    </source>
</evidence>
<proteinExistence type="inferred from homology"/>
<comment type="caution">
    <text evidence="13">The sequence shown here is derived from an EMBL/GenBank/DDBJ whole genome shotgun (WGS) entry which is preliminary data.</text>
</comment>
<evidence type="ECO:0000256" key="6">
    <source>
        <dbReference type="ARBA" id="ARBA00022801"/>
    </source>
</evidence>
<evidence type="ECO:0000256" key="8">
    <source>
        <dbReference type="ARBA" id="ARBA00023008"/>
    </source>
</evidence>
<evidence type="ECO:0000256" key="1">
    <source>
        <dbReference type="ARBA" id="ARBA00000553"/>
    </source>
</evidence>
<comment type="catalytic activity">
    <reaction evidence="10">
        <text>adenosine + phosphate = alpha-D-ribose 1-phosphate + adenine</text>
        <dbReference type="Rhea" id="RHEA:27642"/>
        <dbReference type="ChEBI" id="CHEBI:16335"/>
        <dbReference type="ChEBI" id="CHEBI:16708"/>
        <dbReference type="ChEBI" id="CHEBI:43474"/>
        <dbReference type="ChEBI" id="CHEBI:57720"/>
        <dbReference type="EC" id="2.4.2.1"/>
    </reaction>
    <physiologicalReaction direction="left-to-right" evidence="10">
        <dbReference type="Rhea" id="RHEA:27643"/>
    </physiologicalReaction>
</comment>
<keyword evidence="5" id="KW-0479">Metal-binding</keyword>
<keyword evidence="6" id="KW-0378">Hydrolase</keyword>
<keyword evidence="8" id="KW-0186">Copper</keyword>
<dbReference type="InterPro" id="IPR011324">
    <property type="entry name" value="Cytotoxic_necrot_fac-like_cat"/>
</dbReference>
<organism evidence="13 14">
    <name type="scientific">Streptomonospora alba</name>
    <dbReference type="NCBI Taxonomy" id="183763"/>
    <lineage>
        <taxon>Bacteria</taxon>
        <taxon>Bacillati</taxon>
        <taxon>Actinomycetota</taxon>
        <taxon>Actinomycetes</taxon>
        <taxon>Streptosporangiales</taxon>
        <taxon>Nocardiopsidaceae</taxon>
        <taxon>Streptomonospora</taxon>
    </lineage>
</organism>
<gene>
    <name evidence="13" type="ORF">LP52_11870</name>
</gene>
<dbReference type="NCBIfam" id="TIGR00726">
    <property type="entry name" value="peptidoglycan editing factor PgeF"/>
    <property type="match status" value="1"/>
</dbReference>